<name>A0A835QKK0_VANPL</name>
<reference evidence="6 7" key="1">
    <citation type="journal article" date="2020" name="Nat. Food">
        <title>A phased Vanilla planifolia genome enables genetic improvement of flavour and production.</title>
        <authorList>
            <person name="Hasing T."/>
            <person name="Tang H."/>
            <person name="Brym M."/>
            <person name="Khazi F."/>
            <person name="Huang T."/>
            <person name="Chambers A.H."/>
        </authorList>
    </citation>
    <scope>NUCLEOTIDE SEQUENCE [LARGE SCALE GENOMIC DNA]</scope>
    <source>
        <tissue evidence="6">Leaf</tissue>
    </source>
</reference>
<evidence type="ECO:0000313" key="7">
    <source>
        <dbReference type="Proteomes" id="UP000636800"/>
    </source>
</evidence>
<dbReference type="Pfam" id="PF03055">
    <property type="entry name" value="RPE65"/>
    <property type="match status" value="1"/>
</dbReference>
<feature type="binding site" evidence="5">
    <location>
        <position position="142"/>
    </location>
    <ligand>
        <name>Fe cation</name>
        <dbReference type="ChEBI" id="CHEBI:24875"/>
        <note>catalytic</note>
    </ligand>
</feature>
<dbReference type="PANTHER" id="PTHR10543:SF37">
    <property type="entry name" value="CAROTENOID CLEAVAGE DIOXYGENASE 7, CHLOROPLASTIC"/>
    <property type="match status" value="1"/>
</dbReference>
<dbReference type="InterPro" id="IPR004294">
    <property type="entry name" value="Carotenoid_Oase"/>
</dbReference>
<keyword evidence="7" id="KW-1185">Reference proteome</keyword>
<evidence type="ECO:0000256" key="3">
    <source>
        <dbReference type="ARBA" id="ARBA00022964"/>
    </source>
</evidence>
<sequence length="368" mass="41650">MGNDRKRTVAHCKIDTQTKRLLVLYSNVEDIFLNQSNLTFCEFDRDFVLKQKKEFLVPAQMMVHDWGFTEDHYILIVNSVKLDLQGSLKALCGQAPMVSAVSTNPSQPTTPVYLLPRFSDTSCVNRDWRIPVEAPSQLWISHIGNAFEERDHSGNARIQIQAAVSSYQWWCLEKMFGYDFQSPEFDSSVMNVVDPEKRGPHLVQVSIDLDAEGSCLGCSVANCSTQWHTFADFPVINPAHSGRQNRFLYASSTSGSRKFLPFFPPDTIAKLDLCNHSVKTWMPGKRSFVGEPLFVSRGTSEEEDGYVLVVEYAVFKQRCYLVVLDAKRIGEDDAVVAKLQVPKHLRFLLPFMDSGMPNNASNILNLMF</sequence>
<comment type="similarity">
    <text evidence="1">Belongs to the carotenoid oxygenase family.</text>
</comment>
<protein>
    <submittedName>
        <fullName evidence="6">Uncharacterized protein</fullName>
    </submittedName>
</protein>
<dbReference type="GO" id="GO:0045549">
    <property type="term" value="F:9-cis-epoxycarotenoid dioxygenase activity"/>
    <property type="evidence" value="ECO:0007669"/>
    <property type="project" value="TreeGrafter"/>
</dbReference>
<dbReference type="EMBL" id="JADCNL010000007">
    <property type="protein sequence ID" value="KAG0472636.1"/>
    <property type="molecule type" value="Genomic_DNA"/>
</dbReference>
<dbReference type="GO" id="GO:0046872">
    <property type="term" value="F:metal ion binding"/>
    <property type="evidence" value="ECO:0007669"/>
    <property type="project" value="UniProtKB-KW"/>
</dbReference>
<keyword evidence="3" id="KW-0223">Dioxygenase</keyword>
<evidence type="ECO:0000313" key="6">
    <source>
        <dbReference type="EMBL" id="KAG0472636.1"/>
    </source>
</evidence>
<evidence type="ECO:0000256" key="4">
    <source>
        <dbReference type="ARBA" id="ARBA00023004"/>
    </source>
</evidence>
<dbReference type="GO" id="GO:0009570">
    <property type="term" value="C:chloroplast stroma"/>
    <property type="evidence" value="ECO:0007669"/>
    <property type="project" value="TreeGrafter"/>
</dbReference>
<dbReference type="GO" id="GO:0016121">
    <property type="term" value="P:carotene catabolic process"/>
    <property type="evidence" value="ECO:0007669"/>
    <property type="project" value="TreeGrafter"/>
</dbReference>
<keyword evidence="2 5" id="KW-0479">Metal-binding</keyword>
<dbReference type="AlphaFoldDB" id="A0A835QKK0"/>
<evidence type="ECO:0000256" key="2">
    <source>
        <dbReference type="ARBA" id="ARBA00022723"/>
    </source>
</evidence>
<dbReference type="Proteomes" id="UP000636800">
    <property type="component" value="Chromosome 7"/>
</dbReference>
<dbReference type="PANTHER" id="PTHR10543">
    <property type="entry name" value="BETA-CAROTENE DIOXYGENASE"/>
    <property type="match status" value="1"/>
</dbReference>
<accession>A0A835QKK0</accession>
<proteinExistence type="inferred from homology"/>
<evidence type="ECO:0000256" key="1">
    <source>
        <dbReference type="ARBA" id="ARBA00006787"/>
    </source>
</evidence>
<comment type="caution">
    <text evidence="6">The sequence shown here is derived from an EMBL/GenBank/DDBJ whole genome shotgun (WGS) entry which is preliminary data.</text>
</comment>
<evidence type="ECO:0000256" key="5">
    <source>
        <dbReference type="PIRSR" id="PIRSR604294-1"/>
    </source>
</evidence>
<feature type="binding site" evidence="5">
    <location>
        <position position="64"/>
    </location>
    <ligand>
        <name>Fe cation</name>
        <dbReference type="ChEBI" id="CHEBI:24875"/>
        <note>catalytic</note>
    </ligand>
</feature>
<dbReference type="OrthoDB" id="442947at2759"/>
<keyword evidence="3" id="KW-0560">Oxidoreductase</keyword>
<gene>
    <name evidence="6" type="ORF">HPP92_014493</name>
</gene>
<feature type="binding site" evidence="5">
    <location>
        <position position="11"/>
    </location>
    <ligand>
        <name>Fe cation</name>
        <dbReference type="ChEBI" id="CHEBI:24875"/>
        <note>catalytic</note>
    </ligand>
</feature>
<keyword evidence="4 5" id="KW-0408">Iron</keyword>
<comment type="cofactor">
    <cofactor evidence="5">
        <name>Fe(2+)</name>
        <dbReference type="ChEBI" id="CHEBI:29033"/>
    </cofactor>
    <text evidence="5">Binds 1 Fe(2+) ion per subunit.</text>
</comment>
<organism evidence="6 7">
    <name type="scientific">Vanilla planifolia</name>
    <name type="common">Vanilla</name>
    <dbReference type="NCBI Taxonomy" id="51239"/>
    <lineage>
        <taxon>Eukaryota</taxon>
        <taxon>Viridiplantae</taxon>
        <taxon>Streptophyta</taxon>
        <taxon>Embryophyta</taxon>
        <taxon>Tracheophyta</taxon>
        <taxon>Spermatophyta</taxon>
        <taxon>Magnoliopsida</taxon>
        <taxon>Liliopsida</taxon>
        <taxon>Asparagales</taxon>
        <taxon>Orchidaceae</taxon>
        <taxon>Vanilloideae</taxon>
        <taxon>Vanilleae</taxon>
        <taxon>Vanilla</taxon>
    </lineage>
</organism>